<evidence type="ECO:0000313" key="3">
    <source>
        <dbReference type="EMBL" id="STZ62632.1"/>
    </source>
</evidence>
<gene>
    <name evidence="3" type="ORF">NCTC10821_06201</name>
</gene>
<protein>
    <submittedName>
        <fullName evidence="3">Uncharacterized protein conserved in bacteria</fullName>
    </submittedName>
</protein>
<feature type="chain" id="PRO_5016855014" evidence="1">
    <location>
        <begin position="30"/>
        <end position="214"/>
    </location>
</feature>
<evidence type="ECO:0000313" key="4">
    <source>
        <dbReference type="Proteomes" id="UP000254978"/>
    </source>
</evidence>
<dbReference type="SUPFAM" id="SSF55166">
    <property type="entry name" value="Hedgehog/DD-peptidase"/>
    <property type="match status" value="1"/>
</dbReference>
<keyword evidence="4" id="KW-1185">Reference proteome</keyword>
<name>A0A378TPB3_9MYCO</name>
<keyword evidence="1" id="KW-0732">Signal</keyword>
<evidence type="ECO:0000256" key="1">
    <source>
        <dbReference type="SAM" id="SignalP"/>
    </source>
</evidence>
<proteinExistence type="predicted"/>
<dbReference type="OrthoDB" id="9799970at2"/>
<dbReference type="Pfam" id="PF13539">
    <property type="entry name" value="Peptidase_M15_4"/>
    <property type="match status" value="1"/>
</dbReference>
<dbReference type="GO" id="GO:0008233">
    <property type="term" value="F:peptidase activity"/>
    <property type="evidence" value="ECO:0007669"/>
    <property type="project" value="InterPro"/>
</dbReference>
<accession>A0A378TPB3</accession>
<dbReference type="InterPro" id="IPR039561">
    <property type="entry name" value="Peptidase_M15C"/>
</dbReference>
<dbReference type="PROSITE" id="PS51257">
    <property type="entry name" value="PROKAR_LIPOPROTEIN"/>
    <property type="match status" value="1"/>
</dbReference>
<feature type="domain" description="Peptidase M15C" evidence="2">
    <location>
        <begin position="133"/>
        <end position="213"/>
    </location>
</feature>
<dbReference type="InterPro" id="IPR009045">
    <property type="entry name" value="Zn_M74/Hedgehog-like"/>
</dbReference>
<dbReference type="Proteomes" id="UP000254978">
    <property type="component" value="Unassembled WGS sequence"/>
</dbReference>
<dbReference type="AlphaFoldDB" id="A0A378TPB3"/>
<dbReference type="Gene3D" id="3.30.1380.10">
    <property type="match status" value="1"/>
</dbReference>
<sequence>MNTVRTTTLAAATSLLIAIGCLAAPVAHAQPATVSPVTAEQLGATWRPGCPVPPEQLRLVELDYLGLDLQTHRGQLVVHQDLTDAVIAAFDRLYRLGFPIERMRTVENYPNADDELSMRDNNTSAFNCRDIPGSGSWSYHAYGQAIDINPRFNPYIDRTGAYQPANAEVFVDRNRIDPGLLKDGDAAVRAFTDHGWTWGGNWRTPKDYQHFEWS</sequence>
<feature type="signal peptide" evidence="1">
    <location>
        <begin position="1"/>
        <end position="29"/>
    </location>
</feature>
<organism evidence="3 4">
    <name type="scientific">Mycolicibacterium tokaiense</name>
    <dbReference type="NCBI Taxonomy" id="39695"/>
    <lineage>
        <taxon>Bacteria</taxon>
        <taxon>Bacillati</taxon>
        <taxon>Actinomycetota</taxon>
        <taxon>Actinomycetes</taxon>
        <taxon>Mycobacteriales</taxon>
        <taxon>Mycobacteriaceae</taxon>
        <taxon>Mycolicibacterium</taxon>
    </lineage>
</organism>
<reference evidence="3 4" key="1">
    <citation type="submission" date="2018-06" db="EMBL/GenBank/DDBJ databases">
        <authorList>
            <consortium name="Pathogen Informatics"/>
            <person name="Doyle S."/>
        </authorList>
    </citation>
    <scope>NUCLEOTIDE SEQUENCE [LARGE SCALE GENOMIC DNA]</scope>
    <source>
        <strain evidence="3 4">NCTC10821</strain>
    </source>
</reference>
<dbReference type="CDD" id="cd14845">
    <property type="entry name" value="L-Ala-D-Glu_peptidase_like"/>
    <property type="match status" value="1"/>
</dbReference>
<dbReference type="EMBL" id="UGQT01000001">
    <property type="protein sequence ID" value="STZ62632.1"/>
    <property type="molecule type" value="Genomic_DNA"/>
</dbReference>
<evidence type="ECO:0000259" key="2">
    <source>
        <dbReference type="Pfam" id="PF13539"/>
    </source>
</evidence>